<feature type="region of interest" description="Disordered" evidence="1">
    <location>
        <begin position="284"/>
        <end position="304"/>
    </location>
</feature>
<dbReference type="STRING" id="86259.A0A4Z1PGF1"/>
<evidence type="ECO:0000313" key="4">
    <source>
        <dbReference type="Proteomes" id="UP000298493"/>
    </source>
</evidence>
<dbReference type="EMBL" id="SNSC02000005">
    <property type="protein sequence ID" value="TID24376.1"/>
    <property type="molecule type" value="Genomic_DNA"/>
</dbReference>
<accession>A0A4Z1PGF1</accession>
<feature type="region of interest" description="Disordered" evidence="1">
    <location>
        <begin position="328"/>
        <end position="358"/>
    </location>
</feature>
<reference evidence="3 4" key="1">
    <citation type="submission" date="2019-04" db="EMBL/GenBank/DDBJ databases">
        <title>High contiguity whole genome sequence and gene annotation resource for two Venturia nashicola isolates.</title>
        <authorList>
            <person name="Prokchorchik M."/>
            <person name="Won K."/>
            <person name="Lee Y."/>
            <person name="Choi E.D."/>
            <person name="Segonzac C."/>
            <person name="Sohn K.H."/>
        </authorList>
    </citation>
    <scope>NUCLEOTIDE SEQUENCE [LARGE SCALE GENOMIC DNA]</scope>
    <source>
        <strain evidence="3 4">PRI2</strain>
    </source>
</reference>
<feature type="compositionally biased region" description="Low complexity" evidence="1">
    <location>
        <begin position="200"/>
        <end position="217"/>
    </location>
</feature>
<name>A0A4Z1PGF1_9PEZI</name>
<keyword evidence="2" id="KW-0812">Transmembrane</keyword>
<keyword evidence="2" id="KW-0472">Membrane</keyword>
<feature type="compositionally biased region" description="Pro residues" evidence="1">
    <location>
        <begin position="218"/>
        <end position="227"/>
    </location>
</feature>
<organism evidence="3 4">
    <name type="scientific">Venturia nashicola</name>
    <dbReference type="NCBI Taxonomy" id="86259"/>
    <lineage>
        <taxon>Eukaryota</taxon>
        <taxon>Fungi</taxon>
        <taxon>Dikarya</taxon>
        <taxon>Ascomycota</taxon>
        <taxon>Pezizomycotina</taxon>
        <taxon>Dothideomycetes</taxon>
        <taxon>Pleosporomycetidae</taxon>
        <taxon>Venturiales</taxon>
        <taxon>Venturiaceae</taxon>
        <taxon>Venturia</taxon>
    </lineage>
</organism>
<evidence type="ECO:0000313" key="3">
    <source>
        <dbReference type="EMBL" id="TID24376.1"/>
    </source>
</evidence>
<sequence>MDHGLAAAMDHSLAAAMDHGLAELHELGTLLATELNVSRQQAIPKPPSPTEGLSPGHDRLSNGRVRGELEANTRLRPPVCHCDRPSASATARLPLRPDVFALHRKSQFEAMVYPSKRHKLGGDPPEMGRIHKRDVRHLAPRQNVPAAVVEVTVDVTASLIISVDVDAHGVPTATTTFNVPPDVVAHTSYPLAPAATPTPAPAILTTGPASAPAATPAPSLPIPPASSPAPTGGLLTSLPADKSNSTSTTSASSSGLLPVIISVSTGNNATVAAAGTTRLSLSPLTSSSIVEPPPSSLLSSNSSSLPSLSALPSSSSVANPPIVGAGGESLGTYHSSATGIPSGARNGTSKPNDNSTSPPVVAGAVVGSVGGMAVILLILVLVARWWKHHSRNSRYEENASQLHLNGPGGAAPTSRRSFLAAAGWFNRLSGAHQNRTSSPTLPPVAENQRGFQKIAGRKLPSQFPSGTEEGPMARDFEASALPPMSALRAAHMSDTSSYYRDSRDTTHFFGAASQSSPMSHGALNNGPRQYEQRRADPARLVPELSPFDDAHSETLMPSPARTPQIYQHPDDQYFNNNNNNQTTHPSWPIPEDAIRPAPRR</sequence>
<feature type="region of interest" description="Disordered" evidence="1">
    <location>
        <begin position="39"/>
        <end position="64"/>
    </location>
</feature>
<dbReference type="Proteomes" id="UP000298493">
    <property type="component" value="Unassembled WGS sequence"/>
</dbReference>
<keyword evidence="2" id="KW-1133">Transmembrane helix</keyword>
<feature type="region of interest" description="Disordered" evidence="1">
    <location>
        <begin position="509"/>
        <end position="600"/>
    </location>
</feature>
<keyword evidence="4" id="KW-1185">Reference proteome</keyword>
<gene>
    <name evidence="3" type="ORF">E6O75_ATG02741</name>
</gene>
<dbReference type="AlphaFoldDB" id="A0A4Z1PGF1"/>
<comment type="caution">
    <text evidence="3">The sequence shown here is derived from an EMBL/GenBank/DDBJ whole genome shotgun (WGS) entry which is preliminary data.</text>
</comment>
<protein>
    <submittedName>
        <fullName evidence="3">Uncharacterized protein</fullName>
    </submittedName>
</protein>
<proteinExistence type="predicted"/>
<feature type="transmembrane region" description="Helical" evidence="2">
    <location>
        <begin position="360"/>
        <end position="386"/>
    </location>
</feature>
<evidence type="ECO:0000256" key="2">
    <source>
        <dbReference type="SAM" id="Phobius"/>
    </source>
</evidence>
<feature type="compositionally biased region" description="Polar residues" evidence="1">
    <location>
        <begin position="332"/>
        <end position="358"/>
    </location>
</feature>
<feature type="compositionally biased region" description="Low complexity" evidence="1">
    <location>
        <begin position="243"/>
        <end position="252"/>
    </location>
</feature>
<evidence type="ECO:0000256" key="1">
    <source>
        <dbReference type="SAM" id="MobiDB-lite"/>
    </source>
</evidence>
<feature type="region of interest" description="Disordered" evidence="1">
    <location>
        <begin position="200"/>
        <end position="252"/>
    </location>
</feature>